<accession>A0A067N387</accession>
<dbReference type="Proteomes" id="UP000027195">
    <property type="component" value="Unassembled WGS sequence"/>
</dbReference>
<dbReference type="STRING" id="930990.A0A067N387"/>
<dbReference type="HOGENOM" id="CLU_466158_0_0_1"/>
<evidence type="ECO:0000313" key="1">
    <source>
        <dbReference type="EMBL" id="KDQ18607.1"/>
    </source>
</evidence>
<name>A0A067N387_BOTB1</name>
<proteinExistence type="predicted"/>
<keyword evidence="2" id="KW-1185">Reference proteome</keyword>
<gene>
    <name evidence="1" type="ORF">BOTBODRAFT_171420</name>
</gene>
<dbReference type="PANTHER" id="PTHR33266">
    <property type="entry name" value="CHROMOSOME 15, WHOLE GENOME SHOTGUN SEQUENCE"/>
    <property type="match status" value="1"/>
</dbReference>
<dbReference type="OrthoDB" id="107110at2759"/>
<dbReference type="AlphaFoldDB" id="A0A067N387"/>
<dbReference type="PANTHER" id="PTHR33266:SF1">
    <property type="entry name" value="F-BOX DOMAIN-CONTAINING PROTEIN"/>
    <property type="match status" value="1"/>
</dbReference>
<sequence length="585" mass="65614">MTEGQNMETTNPYRVQFYDRVLAHAKEIRESDSYTPNRLAVQNHQLVVAFSELESLIIDTFIDSSLTSGQKKSKRTAFFEEYKPFVIIAFDEASVLVGPDDNKPFKSLCRALRTLDSGSLFTLFLSTTGQISQISSPSEQPDPSSRLLKRALKPNPPFTFTDFDLFAKKEGGLTLTEVTRQGHMGHLGCALYVFSSLTWHCCNLNSPSGRWATRIDAAAKDKGMSDRHRQMIEDDMIAFAAAKLLNLPALPDLSDYTLTEAQIFACLAQRLPLEFDSTNSPSSDMEKDQVENHMRICLGVGSRPETLVTASASEPILSEAAYAIMQHAAFKPEYALYAILGGFPVHKGDHGEYLALLLFLQSRDAVVRSLNDDAMWEGMKLLRDGATGLPMEWKRAVPVVRWLGSLVRDLPQRLMEDIHRDFGMAELNFNHSIKAHEHKHVHRRDLVQLLSRSAGQLCVNSKEPIDAVLPILFDERLSESAIGPLFAQFNNVRDLALKWDLFDKMDPFELGVYDRDDEPYPLIRIVFAMANSPSMETRHTVLMSPNGHGYAAYDIWCSGLSPQFLAPISPEKEDVWQSLLGASYA</sequence>
<dbReference type="InParanoid" id="A0A067N387"/>
<dbReference type="EMBL" id="KL198021">
    <property type="protein sequence ID" value="KDQ18607.1"/>
    <property type="molecule type" value="Genomic_DNA"/>
</dbReference>
<organism evidence="1 2">
    <name type="scientific">Botryobasidium botryosum (strain FD-172 SS1)</name>
    <dbReference type="NCBI Taxonomy" id="930990"/>
    <lineage>
        <taxon>Eukaryota</taxon>
        <taxon>Fungi</taxon>
        <taxon>Dikarya</taxon>
        <taxon>Basidiomycota</taxon>
        <taxon>Agaricomycotina</taxon>
        <taxon>Agaricomycetes</taxon>
        <taxon>Cantharellales</taxon>
        <taxon>Botryobasidiaceae</taxon>
        <taxon>Botryobasidium</taxon>
    </lineage>
</organism>
<protein>
    <submittedName>
        <fullName evidence="1">Uncharacterized protein</fullName>
    </submittedName>
</protein>
<evidence type="ECO:0000313" key="2">
    <source>
        <dbReference type="Proteomes" id="UP000027195"/>
    </source>
</evidence>
<reference evidence="2" key="1">
    <citation type="journal article" date="2014" name="Proc. Natl. Acad. Sci. U.S.A.">
        <title>Extensive sampling of basidiomycete genomes demonstrates inadequacy of the white-rot/brown-rot paradigm for wood decay fungi.</title>
        <authorList>
            <person name="Riley R."/>
            <person name="Salamov A.A."/>
            <person name="Brown D.W."/>
            <person name="Nagy L.G."/>
            <person name="Floudas D."/>
            <person name="Held B.W."/>
            <person name="Levasseur A."/>
            <person name="Lombard V."/>
            <person name="Morin E."/>
            <person name="Otillar R."/>
            <person name="Lindquist E.A."/>
            <person name="Sun H."/>
            <person name="LaButti K.M."/>
            <person name="Schmutz J."/>
            <person name="Jabbour D."/>
            <person name="Luo H."/>
            <person name="Baker S.E."/>
            <person name="Pisabarro A.G."/>
            <person name="Walton J.D."/>
            <person name="Blanchette R.A."/>
            <person name="Henrissat B."/>
            <person name="Martin F."/>
            <person name="Cullen D."/>
            <person name="Hibbett D.S."/>
            <person name="Grigoriev I.V."/>
        </authorList>
    </citation>
    <scope>NUCLEOTIDE SEQUENCE [LARGE SCALE GENOMIC DNA]</scope>
    <source>
        <strain evidence="2">FD-172 SS1</strain>
    </source>
</reference>